<proteinExistence type="predicted"/>
<dbReference type="PANTHER" id="PTHR46082:SF6">
    <property type="entry name" value="AAA+ ATPASE DOMAIN-CONTAINING PROTEIN-RELATED"/>
    <property type="match status" value="1"/>
</dbReference>
<accession>A0AAE0KM14</accession>
<protein>
    <recommendedName>
        <fullName evidence="3">Kinesin light chain</fullName>
    </recommendedName>
</protein>
<evidence type="ECO:0008006" key="3">
    <source>
        <dbReference type="Google" id="ProtNLM"/>
    </source>
</evidence>
<dbReference type="Pfam" id="PF13424">
    <property type="entry name" value="TPR_12"/>
    <property type="match status" value="2"/>
</dbReference>
<dbReference type="PANTHER" id="PTHR46082">
    <property type="entry name" value="ATP/GTP-BINDING PROTEIN-RELATED"/>
    <property type="match status" value="1"/>
</dbReference>
<reference evidence="1" key="1">
    <citation type="journal article" date="2023" name="Mol. Phylogenet. Evol.">
        <title>Genome-scale phylogeny and comparative genomics of the fungal order Sordariales.</title>
        <authorList>
            <person name="Hensen N."/>
            <person name="Bonometti L."/>
            <person name="Westerberg I."/>
            <person name="Brannstrom I.O."/>
            <person name="Guillou S."/>
            <person name="Cros-Aarteil S."/>
            <person name="Calhoun S."/>
            <person name="Haridas S."/>
            <person name="Kuo A."/>
            <person name="Mondo S."/>
            <person name="Pangilinan J."/>
            <person name="Riley R."/>
            <person name="LaButti K."/>
            <person name="Andreopoulos B."/>
            <person name="Lipzen A."/>
            <person name="Chen C."/>
            <person name="Yan M."/>
            <person name="Daum C."/>
            <person name="Ng V."/>
            <person name="Clum A."/>
            <person name="Steindorff A."/>
            <person name="Ohm R.A."/>
            <person name="Martin F."/>
            <person name="Silar P."/>
            <person name="Natvig D.O."/>
            <person name="Lalanne C."/>
            <person name="Gautier V."/>
            <person name="Ament-Velasquez S.L."/>
            <person name="Kruys A."/>
            <person name="Hutchinson M.I."/>
            <person name="Powell A.J."/>
            <person name="Barry K."/>
            <person name="Miller A.N."/>
            <person name="Grigoriev I.V."/>
            <person name="Debuchy R."/>
            <person name="Gladieux P."/>
            <person name="Hiltunen Thoren M."/>
            <person name="Johannesson H."/>
        </authorList>
    </citation>
    <scope>NUCLEOTIDE SEQUENCE</scope>
    <source>
        <strain evidence="1">CBS 232.78</strain>
    </source>
</reference>
<evidence type="ECO:0000313" key="1">
    <source>
        <dbReference type="EMBL" id="KAK3378395.1"/>
    </source>
</evidence>
<dbReference type="Gene3D" id="1.25.40.10">
    <property type="entry name" value="Tetratricopeptide repeat domain"/>
    <property type="match status" value="2"/>
</dbReference>
<evidence type="ECO:0000313" key="2">
    <source>
        <dbReference type="Proteomes" id="UP001285441"/>
    </source>
</evidence>
<keyword evidence="2" id="KW-1185">Reference proteome</keyword>
<dbReference type="Gene3D" id="3.40.50.300">
    <property type="entry name" value="P-loop containing nucleotide triphosphate hydrolases"/>
    <property type="match status" value="1"/>
</dbReference>
<reference evidence="1" key="2">
    <citation type="submission" date="2023-06" db="EMBL/GenBank/DDBJ databases">
        <authorList>
            <consortium name="Lawrence Berkeley National Laboratory"/>
            <person name="Haridas S."/>
            <person name="Hensen N."/>
            <person name="Bonometti L."/>
            <person name="Westerberg I."/>
            <person name="Brannstrom I.O."/>
            <person name="Guillou S."/>
            <person name="Cros-Aarteil S."/>
            <person name="Calhoun S."/>
            <person name="Kuo A."/>
            <person name="Mondo S."/>
            <person name="Pangilinan J."/>
            <person name="Riley R."/>
            <person name="LaButti K."/>
            <person name="Andreopoulos B."/>
            <person name="Lipzen A."/>
            <person name="Chen C."/>
            <person name="Yanf M."/>
            <person name="Daum C."/>
            <person name="Ng V."/>
            <person name="Clum A."/>
            <person name="Steindorff A."/>
            <person name="Ohm R."/>
            <person name="Martin F."/>
            <person name="Silar P."/>
            <person name="Natvig D."/>
            <person name="Lalanne C."/>
            <person name="Gautier V."/>
            <person name="Ament-velasquez S.L."/>
            <person name="Kruys A."/>
            <person name="Hutchinson M.I."/>
            <person name="Powell A.J."/>
            <person name="Barry K."/>
            <person name="Miller A.N."/>
            <person name="Grigoriev I.V."/>
            <person name="Debuchy R."/>
            <person name="Gladieux P."/>
            <person name="Thoren M.H."/>
            <person name="Johannesson H."/>
        </authorList>
    </citation>
    <scope>NUCLEOTIDE SEQUENCE</scope>
    <source>
        <strain evidence="1">CBS 232.78</strain>
    </source>
</reference>
<sequence>MTSQCCMRKIKTLNIGNKYANRLRPSLSCRVIPFTRNEAVVRHPDLFATLETLLPPMSDKTQIALQYAYRLFYDHPTYSVLWVHADAESAFTQDFKFIARKFNLDTDLDDDKLLIAVRDRIEAESRWLLVLGNADDTSLVGIVPTLLNTAHSVAATGSKNLHNYIPRGPNGIVLWISRDERIVGALAGARRGIQVARITNGEATELLATSRNEDACDDDIKFAAELLEELQWLPLAISPAGAYMQRTSTPIKYYLAKLTQGRERWRFLNDTERFDRHRRPDLSNSILETWNISITRIRHESEMAYILLHVISYVDNQDIPLELFMAASAFIDGNRQISKAFDSSYLPPTSAANGAVNRLKQFSFISRTTRDNSKSYEMSKLVQEALRYNLNARNFLNGNREDEAFFSNAALQVITGLLPNLRANNKGTWAQCEKYLAHGIRASEYAEICNREVETSHLMGRFECQESANQKAYEHRKKFLSEKHPQTVRSLQQIALTCHSQGRIDEAENVYTKILALRQETLEETHPDTRQVCKNMAILGHLYCRQSGNKEAEKIVNKASALQLEVLGQKYPDTISGRCHEAEEMVTKGLAQRREALGEKHPSTIRSTLVLESMYHKGGLYKKAEEIFTRGLDYSERFLATDIRYYCHHAQPCVCLA</sequence>
<dbReference type="SUPFAM" id="SSF52540">
    <property type="entry name" value="P-loop containing nucleoside triphosphate hydrolases"/>
    <property type="match status" value="1"/>
</dbReference>
<comment type="caution">
    <text evidence="1">The sequence shown here is derived from an EMBL/GenBank/DDBJ whole genome shotgun (WGS) entry which is preliminary data.</text>
</comment>
<gene>
    <name evidence="1" type="ORF">B0H63DRAFT_495936</name>
</gene>
<dbReference type="InterPro" id="IPR011990">
    <property type="entry name" value="TPR-like_helical_dom_sf"/>
</dbReference>
<dbReference type="AlphaFoldDB" id="A0AAE0KM14"/>
<dbReference type="InterPro" id="IPR027417">
    <property type="entry name" value="P-loop_NTPase"/>
</dbReference>
<dbReference type="SUPFAM" id="SSF48452">
    <property type="entry name" value="TPR-like"/>
    <property type="match status" value="1"/>
</dbReference>
<name>A0AAE0KM14_9PEZI</name>
<organism evidence="1 2">
    <name type="scientific">Podospora didyma</name>
    <dbReference type="NCBI Taxonomy" id="330526"/>
    <lineage>
        <taxon>Eukaryota</taxon>
        <taxon>Fungi</taxon>
        <taxon>Dikarya</taxon>
        <taxon>Ascomycota</taxon>
        <taxon>Pezizomycotina</taxon>
        <taxon>Sordariomycetes</taxon>
        <taxon>Sordariomycetidae</taxon>
        <taxon>Sordariales</taxon>
        <taxon>Podosporaceae</taxon>
        <taxon>Podospora</taxon>
    </lineage>
</organism>
<dbReference type="EMBL" id="JAULSW010000006">
    <property type="protein sequence ID" value="KAK3378395.1"/>
    <property type="molecule type" value="Genomic_DNA"/>
</dbReference>
<dbReference type="InterPro" id="IPR053137">
    <property type="entry name" value="NLR-like"/>
</dbReference>
<dbReference type="Proteomes" id="UP001285441">
    <property type="component" value="Unassembled WGS sequence"/>
</dbReference>